<dbReference type="EMBL" id="LXQA010287309">
    <property type="protein sequence ID" value="MCI41059.1"/>
    <property type="molecule type" value="Genomic_DNA"/>
</dbReference>
<feature type="non-terminal residue" evidence="2">
    <location>
        <position position="92"/>
    </location>
</feature>
<sequence length="92" mass="10521">MLELDTQTALLAQSTPMNTQMAAMLKHFTNSSISQMQVKAAQELKCDFCGRDMLMVNAFLKAPRKQKYLAKFKKSNPNNNPYSNTYNPGWRE</sequence>
<organism evidence="2 3">
    <name type="scientific">Trifolium medium</name>
    <dbReference type="NCBI Taxonomy" id="97028"/>
    <lineage>
        <taxon>Eukaryota</taxon>
        <taxon>Viridiplantae</taxon>
        <taxon>Streptophyta</taxon>
        <taxon>Embryophyta</taxon>
        <taxon>Tracheophyta</taxon>
        <taxon>Spermatophyta</taxon>
        <taxon>Magnoliopsida</taxon>
        <taxon>eudicotyledons</taxon>
        <taxon>Gunneridae</taxon>
        <taxon>Pentapetalae</taxon>
        <taxon>rosids</taxon>
        <taxon>fabids</taxon>
        <taxon>Fabales</taxon>
        <taxon>Fabaceae</taxon>
        <taxon>Papilionoideae</taxon>
        <taxon>50 kb inversion clade</taxon>
        <taxon>NPAAA clade</taxon>
        <taxon>Hologalegina</taxon>
        <taxon>IRL clade</taxon>
        <taxon>Trifolieae</taxon>
        <taxon>Trifolium</taxon>
    </lineage>
</organism>
<dbReference type="Proteomes" id="UP000265520">
    <property type="component" value="Unassembled WGS sequence"/>
</dbReference>
<reference evidence="2 3" key="1">
    <citation type="journal article" date="2018" name="Front. Plant Sci.">
        <title>Red Clover (Trifolium pratense) and Zigzag Clover (T. medium) - A Picture of Genomic Similarities and Differences.</title>
        <authorList>
            <person name="Dluhosova J."/>
            <person name="Istvanek J."/>
            <person name="Nedelnik J."/>
            <person name="Repkova J."/>
        </authorList>
    </citation>
    <scope>NUCLEOTIDE SEQUENCE [LARGE SCALE GENOMIC DNA]</scope>
    <source>
        <strain evidence="3">cv. 10/8</strain>
        <tissue evidence="2">Leaf</tissue>
    </source>
</reference>
<name>A0A392RXE7_9FABA</name>
<evidence type="ECO:0000313" key="3">
    <source>
        <dbReference type="Proteomes" id="UP000265520"/>
    </source>
</evidence>
<feature type="region of interest" description="Disordered" evidence="1">
    <location>
        <begin position="72"/>
        <end position="92"/>
    </location>
</feature>
<dbReference type="AlphaFoldDB" id="A0A392RXE7"/>
<protein>
    <submittedName>
        <fullName evidence="2">Uncharacterized protein</fullName>
    </submittedName>
</protein>
<evidence type="ECO:0000313" key="2">
    <source>
        <dbReference type="EMBL" id="MCI41059.1"/>
    </source>
</evidence>
<keyword evidence="3" id="KW-1185">Reference proteome</keyword>
<feature type="compositionally biased region" description="Low complexity" evidence="1">
    <location>
        <begin position="75"/>
        <end position="92"/>
    </location>
</feature>
<evidence type="ECO:0000256" key="1">
    <source>
        <dbReference type="SAM" id="MobiDB-lite"/>
    </source>
</evidence>
<comment type="caution">
    <text evidence="2">The sequence shown here is derived from an EMBL/GenBank/DDBJ whole genome shotgun (WGS) entry which is preliminary data.</text>
</comment>
<accession>A0A392RXE7</accession>
<proteinExistence type="predicted"/>